<dbReference type="eggNOG" id="COG0064">
    <property type="taxonomic scope" value="Bacteria"/>
</dbReference>
<dbReference type="InterPro" id="IPR014746">
    <property type="entry name" value="Gln_synth/guanido_kin_cat_dom"/>
</dbReference>
<evidence type="ECO:0000259" key="12">
    <source>
        <dbReference type="SMART" id="SM00845"/>
    </source>
</evidence>
<dbReference type="GO" id="GO:0050567">
    <property type="term" value="F:glutaminyl-tRNA synthase (glutamine-hydrolyzing) activity"/>
    <property type="evidence" value="ECO:0007669"/>
    <property type="project" value="UniProtKB-UniRule"/>
</dbReference>
<dbReference type="PATRIC" id="fig|1265313.6.peg.2127"/>
<dbReference type="AlphaFoldDB" id="A0A095WX71"/>
<organism evidence="13 14">
    <name type="scientific">Pseudohaliea rubra DSM 19751</name>
    <dbReference type="NCBI Taxonomy" id="1265313"/>
    <lineage>
        <taxon>Bacteria</taxon>
        <taxon>Pseudomonadati</taxon>
        <taxon>Pseudomonadota</taxon>
        <taxon>Gammaproteobacteria</taxon>
        <taxon>Cellvibrionales</taxon>
        <taxon>Halieaceae</taxon>
        <taxon>Pseudohaliea</taxon>
    </lineage>
</organism>
<evidence type="ECO:0000256" key="6">
    <source>
        <dbReference type="ARBA" id="ARBA00022840"/>
    </source>
</evidence>
<dbReference type="PANTHER" id="PTHR11659">
    <property type="entry name" value="GLUTAMYL-TRNA GLN AMIDOTRANSFERASE SUBUNIT B MITOCHONDRIAL AND PROKARYOTIC PET112-RELATED"/>
    <property type="match status" value="1"/>
</dbReference>
<dbReference type="Gene3D" id="1.10.150.380">
    <property type="entry name" value="GatB domain, N-terminal subdomain"/>
    <property type="match status" value="1"/>
</dbReference>
<dbReference type="STRING" id="1265313.HRUBRA_02157"/>
<dbReference type="InterPro" id="IPR017958">
    <property type="entry name" value="Gln-tRNA_amidoTrfase_suB_CS"/>
</dbReference>
<comment type="function">
    <text evidence="8 11">Allows the formation of correctly charged Asn-tRNA(Asn) or Gln-tRNA(Gln) through the transamidation of misacylated Asp-tRNA(Asn) or Glu-tRNA(Gln) in organisms which lack either or both of asparaginyl-tRNA or glutaminyl-tRNA synthetases. The reaction takes place in the presence of glutamine and ATP through an activated phospho-Asp-tRNA(Asn) or phospho-Glu-tRNA(Gln).</text>
</comment>
<dbReference type="RefSeq" id="WP_035515812.1">
    <property type="nucleotide sequence ID" value="NZ_KN234758.1"/>
</dbReference>
<evidence type="ECO:0000256" key="8">
    <source>
        <dbReference type="ARBA" id="ARBA00024799"/>
    </source>
</evidence>
<accession>A0A095WX71</accession>
<dbReference type="SMART" id="SM00845">
    <property type="entry name" value="GatB_Yqey"/>
    <property type="match status" value="1"/>
</dbReference>
<dbReference type="Pfam" id="PF02637">
    <property type="entry name" value="GatB_Yqey"/>
    <property type="match status" value="1"/>
</dbReference>
<comment type="catalytic activity">
    <reaction evidence="9 11">
        <text>L-aspartyl-tRNA(Asn) + L-glutamine + ATP + H2O = L-asparaginyl-tRNA(Asn) + L-glutamate + ADP + phosphate + 2 H(+)</text>
        <dbReference type="Rhea" id="RHEA:14513"/>
        <dbReference type="Rhea" id="RHEA-COMP:9674"/>
        <dbReference type="Rhea" id="RHEA-COMP:9677"/>
        <dbReference type="ChEBI" id="CHEBI:15377"/>
        <dbReference type="ChEBI" id="CHEBI:15378"/>
        <dbReference type="ChEBI" id="CHEBI:29985"/>
        <dbReference type="ChEBI" id="CHEBI:30616"/>
        <dbReference type="ChEBI" id="CHEBI:43474"/>
        <dbReference type="ChEBI" id="CHEBI:58359"/>
        <dbReference type="ChEBI" id="CHEBI:78515"/>
        <dbReference type="ChEBI" id="CHEBI:78516"/>
        <dbReference type="ChEBI" id="CHEBI:456216"/>
    </reaction>
</comment>
<comment type="subunit">
    <text evidence="2 11">Heterotrimer of A, B and C subunits.</text>
</comment>
<proteinExistence type="inferred from homology"/>
<dbReference type="GO" id="GO:0050566">
    <property type="term" value="F:asparaginyl-tRNA synthase (glutamine-hydrolyzing) activity"/>
    <property type="evidence" value="ECO:0007669"/>
    <property type="project" value="RHEA"/>
</dbReference>
<name>A0A095WX71_9GAMM</name>
<dbReference type="NCBIfam" id="NF004014">
    <property type="entry name" value="PRK05477.1-4"/>
    <property type="match status" value="1"/>
</dbReference>
<evidence type="ECO:0000256" key="2">
    <source>
        <dbReference type="ARBA" id="ARBA00011123"/>
    </source>
</evidence>
<evidence type="ECO:0000313" key="13">
    <source>
        <dbReference type="EMBL" id="KGE03209.1"/>
    </source>
</evidence>
<reference evidence="13 14" key="1">
    <citation type="journal article" date="2014" name="Genome Announc.">
        <title>Genome Sequence of Gammaproteobacterial Pseudohaliea rubra Type Strain DSM 19751, Isolated from Coastal Seawater of the Mediterranean Sea.</title>
        <authorList>
            <person name="Spring S."/>
            <person name="Fiebig A."/>
            <person name="Riedel T."/>
            <person name="Goker M."/>
            <person name="Klenk H.P."/>
        </authorList>
    </citation>
    <scope>NUCLEOTIDE SEQUENCE [LARGE SCALE GENOMIC DNA]</scope>
    <source>
        <strain evidence="13 14">DSM 19751</strain>
    </source>
</reference>
<dbReference type="PANTHER" id="PTHR11659:SF0">
    <property type="entry name" value="GLUTAMYL-TRNA(GLN) AMIDOTRANSFERASE SUBUNIT B, MITOCHONDRIAL"/>
    <property type="match status" value="1"/>
</dbReference>
<evidence type="ECO:0000256" key="9">
    <source>
        <dbReference type="ARBA" id="ARBA00047380"/>
    </source>
</evidence>
<dbReference type="SUPFAM" id="SSF89095">
    <property type="entry name" value="GatB/YqeY motif"/>
    <property type="match status" value="1"/>
</dbReference>
<dbReference type="EC" id="6.3.5.-" evidence="11"/>
<evidence type="ECO:0000256" key="1">
    <source>
        <dbReference type="ARBA" id="ARBA00005306"/>
    </source>
</evidence>
<comment type="catalytic activity">
    <reaction evidence="10 11">
        <text>L-glutamyl-tRNA(Gln) + L-glutamine + ATP + H2O = L-glutaminyl-tRNA(Gln) + L-glutamate + ADP + phosphate + H(+)</text>
        <dbReference type="Rhea" id="RHEA:17521"/>
        <dbReference type="Rhea" id="RHEA-COMP:9681"/>
        <dbReference type="Rhea" id="RHEA-COMP:9684"/>
        <dbReference type="ChEBI" id="CHEBI:15377"/>
        <dbReference type="ChEBI" id="CHEBI:15378"/>
        <dbReference type="ChEBI" id="CHEBI:29985"/>
        <dbReference type="ChEBI" id="CHEBI:30616"/>
        <dbReference type="ChEBI" id="CHEBI:43474"/>
        <dbReference type="ChEBI" id="CHEBI:58359"/>
        <dbReference type="ChEBI" id="CHEBI:78520"/>
        <dbReference type="ChEBI" id="CHEBI:78521"/>
        <dbReference type="ChEBI" id="CHEBI:456216"/>
    </reaction>
</comment>
<dbReference type="InterPro" id="IPR023168">
    <property type="entry name" value="GatB_Yqey_C_2"/>
</dbReference>
<keyword evidence="4 11" id="KW-0436">Ligase</keyword>
<dbReference type="OrthoDB" id="9804078at2"/>
<dbReference type="NCBIfam" id="TIGR00133">
    <property type="entry name" value="gatB"/>
    <property type="match status" value="1"/>
</dbReference>
<keyword evidence="7 11" id="KW-0648">Protein biosynthesis</keyword>
<dbReference type="InterPro" id="IPR003789">
    <property type="entry name" value="Asn/Gln_tRNA_amidoTrase-B-like"/>
</dbReference>
<evidence type="ECO:0000256" key="5">
    <source>
        <dbReference type="ARBA" id="ARBA00022741"/>
    </source>
</evidence>
<dbReference type="HAMAP" id="MF_00121">
    <property type="entry name" value="GatB"/>
    <property type="match status" value="1"/>
</dbReference>
<dbReference type="GO" id="GO:0006412">
    <property type="term" value="P:translation"/>
    <property type="evidence" value="ECO:0007669"/>
    <property type="project" value="UniProtKB-UniRule"/>
</dbReference>
<dbReference type="SUPFAM" id="SSF55931">
    <property type="entry name" value="Glutamine synthetase/guanido kinase"/>
    <property type="match status" value="1"/>
</dbReference>
<dbReference type="GO" id="GO:0005524">
    <property type="term" value="F:ATP binding"/>
    <property type="evidence" value="ECO:0007669"/>
    <property type="project" value="UniProtKB-KW"/>
</dbReference>
<dbReference type="Proteomes" id="UP000029640">
    <property type="component" value="Unassembled WGS sequence"/>
</dbReference>
<dbReference type="EMBL" id="AUVB01000062">
    <property type="protein sequence ID" value="KGE03209.1"/>
    <property type="molecule type" value="Genomic_DNA"/>
</dbReference>
<keyword evidence="13" id="KW-0808">Transferase</keyword>
<sequence>MNWEPVIGLEVHLQLATRSKIFSGSATTFGAAPNTQASAVDLAMPGMLPVLNEQAVRYAVLFGLGIDAEIGRRSVFDRKNYFYPDLPKGYQISQFAEPIVGRGQFEIVLGDGTSKTVGITRAHLEEDAGKSLHEDYHGQTGIDLNRAGTPLLEIVTEPELASAEEAVAYLKALHSLVLYLGISDGNMAEGSMRCDINISLRPAGSDTLGTRAEIKNVNSFRFVEKAIAHEIERQAELLDSGGSVVQETRLYDAERDETRPMRSKEVATDYRYFPEPDLLPVVLEESLIEELRATLPELPTAKRQRFQDQYGLSAYDAGVLADSRALADYFEAVAGTCSDAKLAANWVQVELLGQLNREGLTIGDCPLAPDALGGLLARILDETISGKIAKQIFEAMWQGEGDADSIIEARGLRQVSDSGAIAAMVDAALAGNPEQVAQYAAADDQKRKKLIGYFVGQVMKTSKGQANPALVNQLLAEKLPD</sequence>
<dbReference type="GO" id="GO:0016740">
    <property type="term" value="F:transferase activity"/>
    <property type="evidence" value="ECO:0007669"/>
    <property type="project" value="UniProtKB-KW"/>
</dbReference>
<dbReference type="HOGENOM" id="CLU_019240_1_1_6"/>
<dbReference type="FunFam" id="1.10.150.380:FF:000001">
    <property type="entry name" value="Aspartyl/glutamyl-tRNA(Asn/Gln) amidotransferase subunit B"/>
    <property type="match status" value="1"/>
</dbReference>
<dbReference type="InterPro" id="IPR004413">
    <property type="entry name" value="GatB"/>
</dbReference>
<keyword evidence="6 11" id="KW-0067">ATP-binding</keyword>
<dbReference type="FunFam" id="1.10.10.410:FF:000001">
    <property type="entry name" value="Aspartyl/glutamyl-tRNA(Asn/Gln) amidotransferase subunit B"/>
    <property type="match status" value="1"/>
</dbReference>
<dbReference type="PROSITE" id="PS01234">
    <property type="entry name" value="GATB"/>
    <property type="match status" value="1"/>
</dbReference>
<comment type="similarity">
    <text evidence="1 11">Belongs to the GatB/GatE family. GatB subfamily.</text>
</comment>
<gene>
    <name evidence="11" type="primary">gatB</name>
    <name evidence="13" type="ORF">HRUBRA_02157</name>
</gene>
<keyword evidence="5 11" id="KW-0547">Nucleotide-binding</keyword>
<dbReference type="NCBIfam" id="NF004015">
    <property type="entry name" value="PRK05477.1-5"/>
    <property type="match status" value="1"/>
</dbReference>
<evidence type="ECO:0000256" key="7">
    <source>
        <dbReference type="ARBA" id="ARBA00022917"/>
    </source>
</evidence>
<dbReference type="Pfam" id="PF02934">
    <property type="entry name" value="GatB_N"/>
    <property type="match status" value="1"/>
</dbReference>
<dbReference type="InterPro" id="IPR017959">
    <property type="entry name" value="Asn/Gln-tRNA_amidoTrfase_suB/E"/>
</dbReference>
<feature type="domain" description="Asn/Gln amidotransferase" evidence="12">
    <location>
        <begin position="328"/>
        <end position="479"/>
    </location>
</feature>
<dbReference type="InterPro" id="IPR018027">
    <property type="entry name" value="Asn/Gln_amidotransferase"/>
</dbReference>
<evidence type="ECO:0000256" key="3">
    <source>
        <dbReference type="ARBA" id="ARBA00016923"/>
    </source>
</evidence>
<evidence type="ECO:0000256" key="4">
    <source>
        <dbReference type="ARBA" id="ARBA00022598"/>
    </source>
</evidence>
<keyword evidence="14" id="KW-1185">Reference proteome</keyword>
<dbReference type="InterPro" id="IPR042114">
    <property type="entry name" value="GatB_C_1"/>
</dbReference>
<dbReference type="InterPro" id="IPR006075">
    <property type="entry name" value="Asn/Gln-tRNA_Trfase_suB/E_cat"/>
</dbReference>
<dbReference type="Gene3D" id="1.10.10.410">
    <property type="match status" value="1"/>
</dbReference>
<protein>
    <recommendedName>
        <fullName evidence="3 11">Aspartyl/glutamyl-tRNA(Asn/Gln) amidotransferase subunit B</fullName>
        <shortName evidence="11">Asp/Glu-ADT subunit B</shortName>
        <ecNumber evidence="11">6.3.5.-</ecNumber>
    </recommendedName>
</protein>
<evidence type="ECO:0000256" key="11">
    <source>
        <dbReference type="HAMAP-Rule" id="MF_00121"/>
    </source>
</evidence>
<dbReference type="NCBIfam" id="NF004012">
    <property type="entry name" value="PRK05477.1-2"/>
    <property type="match status" value="1"/>
</dbReference>
<comment type="caution">
    <text evidence="13">The sequence shown here is derived from an EMBL/GenBank/DDBJ whole genome shotgun (WGS) entry which is preliminary data.</text>
</comment>
<evidence type="ECO:0000256" key="10">
    <source>
        <dbReference type="ARBA" id="ARBA00047913"/>
    </source>
</evidence>
<evidence type="ECO:0000313" key="14">
    <source>
        <dbReference type="Proteomes" id="UP000029640"/>
    </source>
</evidence>
<dbReference type="GO" id="GO:0070681">
    <property type="term" value="P:glutaminyl-tRNAGln biosynthesis via transamidation"/>
    <property type="evidence" value="ECO:0007669"/>
    <property type="project" value="TreeGrafter"/>
</dbReference>